<dbReference type="PROSITE" id="PS50011">
    <property type="entry name" value="PROTEIN_KINASE_DOM"/>
    <property type="match status" value="1"/>
</dbReference>
<evidence type="ECO:0000256" key="1">
    <source>
        <dbReference type="ARBA" id="ARBA00022443"/>
    </source>
</evidence>
<evidence type="ECO:0000256" key="11">
    <source>
        <dbReference type="PROSITE-ProRule" id="PRU00191"/>
    </source>
</evidence>
<dbReference type="FunFam" id="1.10.510.10:FF:000399">
    <property type="entry name" value="Tyrosine-protein kinase"/>
    <property type="match status" value="1"/>
</dbReference>
<evidence type="ECO:0000256" key="5">
    <source>
        <dbReference type="ARBA" id="ARBA00022741"/>
    </source>
</evidence>
<dbReference type="PROSITE" id="PS00107">
    <property type="entry name" value="PROTEIN_KINASE_ATP"/>
    <property type="match status" value="1"/>
</dbReference>
<keyword evidence="6 14" id="KW-0418">Kinase</keyword>
<gene>
    <name evidence="19" type="ORF">MCOR_7230</name>
</gene>
<dbReference type="InterPro" id="IPR001452">
    <property type="entry name" value="SH3_domain"/>
</dbReference>
<feature type="compositionally biased region" description="Polar residues" evidence="15">
    <location>
        <begin position="38"/>
        <end position="56"/>
    </location>
</feature>
<dbReference type="SUPFAM" id="SSF50044">
    <property type="entry name" value="SH3-domain"/>
    <property type="match status" value="1"/>
</dbReference>
<evidence type="ECO:0000259" key="17">
    <source>
        <dbReference type="PROSITE" id="PS50002"/>
    </source>
</evidence>
<comment type="catalytic activity">
    <reaction evidence="10 14">
        <text>L-tyrosyl-[protein] + ATP = O-phospho-L-tyrosyl-[protein] + ADP + H(+)</text>
        <dbReference type="Rhea" id="RHEA:10596"/>
        <dbReference type="Rhea" id="RHEA-COMP:10136"/>
        <dbReference type="Rhea" id="RHEA-COMP:20101"/>
        <dbReference type="ChEBI" id="CHEBI:15378"/>
        <dbReference type="ChEBI" id="CHEBI:30616"/>
        <dbReference type="ChEBI" id="CHEBI:46858"/>
        <dbReference type="ChEBI" id="CHEBI:61978"/>
        <dbReference type="ChEBI" id="CHEBI:456216"/>
        <dbReference type="EC" id="2.7.10.2"/>
    </reaction>
</comment>
<evidence type="ECO:0000256" key="7">
    <source>
        <dbReference type="ARBA" id="ARBA00022840"/>
    </source>
</evidence>
<dbReference type="FunFam" id="3.30.200.20:FF:000036">
    <property type="entry name" value="Tyrosine-protein kinase"/>
    <property type="match status" value="1"/>
</dbReference>
<dbReference type="InterPro" id="IPR036028">
    <property type="entry name" value="SH3-like_dom_sf"/>
</dbReference>
<dbReference type="SUPFAM" id="SSF56112">
    <property type="entry name" value="Protein kinase-like (PK-like)"/>
    <property type="match status" value="1"/>
</dbReference>
<dbReference type="InterPro" id="IPR001245">
    <property type="entry name" value="Ser-Thr/Tyr_kinase_cat_dom"/>
</dbReference>
<dbReference type="Pfam" id="PF00017">
    <property type="entry name" value="SH2"/>
    <property type="match status" value="1"/>
</dbReference>
<dbReference type="SMART" id="SM00326">
    <property type="entry name" value="SH3"/>
    <property type="match status" value="1"/>
</dbReference>
<dbReference type="Gene3D" id="3.30.505.10">
    <property type="entry name" value="SH2 domain"/>
    <property type="match status" value="1"/>
</dbReference>
<dbReference type="GO" id="GO:0004715">
    <property type="term" value="F:non-membrane spanning protein tyrosine kinase activity"/>
    <property type="evidence" value="ECO:0007669"/>
    <property type="project" value="UniProtKB-EC"/>
</dbReference>
<dbReference type="InterPro" id="IPR050198">
    <property type="entry name" value="Non-receptor_tyrosine_kinases"/>
</dbReference>
<dbReference type="SUPFAM" id="SSF55550">
    <property type="entry name" value="SH2 domain"/>
    <property type="match status" value="1"/>
</dbReference>
<dbReference type="InterPro" id="IPR036860">
    <property type="entry name" value="SH2_dom_sf"/>
</dbReference>
<evidence type="ECO:0000256" key="14">
    <source>
        <dbReference type="RuleBase" id="RU362096"/>
    </source>
</evidence>
<keyword evidence="3 14" id="KW-0808">Transferase</keyword>
<dbReference type="Gene3D" id="1.10.510.10">
    <property type="entry name" value="Transferase(Phosphotransferase) domain 1"/>
    <property type="match status" value="1"/>
</dbReference>
<dbReference type="CDD" id="cd09933">
    <property type="entry name" value="SH2_Src_family"/>
    <property type="match status" value="1"/>
</dbReference>
<organism evidence="19 20">
    <name type="scientific">Mytilus coruscus</name>
    <name type="common">Sea mussel</name>
    <dbReference type="NCBI Taxonomy" id="42192"/>
    <lineage>
        <taxon>Eukaryota</taxon>
        <taxon>Metazoa</taxon>
        <taxon>Spiralia</taxon>
        <taxon>Lophotrochozoa</taxon>
        <taxon>Mollusca</taxon>
        <taxon>Bivalvia</taxon>
        <taxon>Autobranchia</taxon>
        <taxon>Pteriomorphia</taxon>
        <taxon>Mytilida</taxon>
        <taxon>Mytiloidea</taxon>
        <taxon>Mytilidae</taxon>
        <taxon>Mytilinae</taxon>
        <taxon>Mytilus</taxon>
    </lineage>
</organism>
<dbReference type="EMBL" id="CACVKT020001357">
    <property type="protein sequence ID" value="CAC5367242.1"/>
    <property type="molecule type" value="Genomic_DNA"/>
</dbReference>
<dbReference type="PRINTS" id="PR00401">
    <property type="entry name" value="SH2DOMAIN"/>
</dbReference>
<keyword evidence="2" id="KW-0597">Phosphoprotein</keyword>
<dbReference type="InterPro" id="IPR017441">
    <property type="entry name" value="Protein_kinase_ATP_BS"/>
</dbReference>
<dbReference type="GO" id="GO:0005524">
    <property type="term" value="F:ATP binding"/>
    <property type="evidence" value="ECO:0007669"/>
    <property type="project" value="UniProtKB-UniRule"/>
</dbReference>
<feature type="domain" description="SH3" evidence="17">
    <location>
        <begin position="63"/>
        <end position="129"/>
    </location>
</feature>
<feature type="binding site" evidence="13">
    <location>
        <position position="286"/>
    </location>
    <ligand>
        <name>ATP</name>
        <dbReference type="ChEBI" id="CHEBI:30616"/>
    </ligand>
</feature>
<dbReference type="InterPro" id="IPR011009">
    <property type="entry name" value="Kinase-like_dom_sf"/>
</dbReference>
<evidence type="ECO:0000313" key="19">
    <source>
        <dbReference type="EMBL" id="CAC5367242.1"/>
    </source>
</evidence>
<evidence type="ECO:0000256" key="8">
    <source>
        <dbReference type="ARBA" id="ARBA00023137"/>
    </source>
</evidence>
<dbReference type="Gene3D" id="2.30.30.40">
    <property type="entry name" value="SH3 Domains"/>
    <property type="match status" value="1"/>
</dbReference>
<keyword evidence="9" id="KW-0449">Lipoprotein</keyword>
<dbReference type="PROSITE" id="PS00109">
    <property type="entry name" value="PROTEIN_KINASE_TYR"/>
    <property type="match status" value="1"/>
</dbReference>
<feature type="domain" description="SH2" evidence="16">
    <location>
        <begin position="135"/>
        <end position="233"/>
    </location>
</feature>
<evidence type="ECO:0000256" key="2">
    <source>
        <dbReference type="ARBA" id="ARBA00022553"/>
    </source>
</evidence>
<evidence type="ECO:0000256" key="9">
    <source>
        <dbReference type="ARBA" id="ARBA00023288"/>
    </source>
</evidence>
<evidence type="ECO:0000256" key="3">
    <source>
        <dbReference type="ARBA" id="ARBA00022679"/>
    </source>
</evidence>
<feature type="domain" description="Protein kinase" evidence="18">
    <location>
        <begin position="258"/>
        <end position="512"/>
    </location>
</feature>
<evidence type="ECO:0000256" key="12">
    <source>
        <dbReference type="PROSITE-ProRule" id="PRU00192"/>
    </source>
</evidence>
<feature type="region of interest" description="Disordered" evidence="15">
    <location>
        <begin position="1"/>
        <end position="62"/>
    </location>
</feature>
<dbReference type="Proteomes" id="UP000507470">
    <property type="component" value="Unassembled WGS sequence"/>
</dbReference>
<evidence type="ECO:0000256" key="6">
    <source>
        <dbReference type="ARBA" id="ARBA00022777"/>
    </source>
</evidence>
<accession>A0A6J8AHN2</accession>
<keyword evidence="5 13" id="KW-0547">Nucleotide-binding</keyword>
<keyword evidence="20" id="KW-1185">Reference proteome</keyword>
<dbReference type="PROSITE" id="PS50001">
    <property type="entry name" value="SH2"/>
    <property type="match status" value="1"/>
</dbReference>
<dbReference type="PRINTS" id="PR00452">
    <property type="entry name" value="SH3DOMAIN"/>
</dbReference>
<feature type="compositionally biased region" description="Basic and acidic residues" evidence="15">
    <location>
        <begin position="24"/>
        <end position="37"/>
    </location>
</feature>
<evidence type="ECO:0000256" key="4">
    <source>
        <dbReference type="ARBA" id="ARBA00022707"/>
    </source>
</evidence>
<evidence type="ECO:0000259" key="16">
    <source>
        <dbReference type="PROSITE" id="PS50001"/>
    </source>
</evidence>
<dbReference type="EC" id="2.7.10.2" evidence="14"/>
<evidence type="ECO:0000256" key="13">
    <source>
        <dbReference type="PROSITE-ProRule" id="PRU10141"/>
    </source>
</evidence>
<evidence type="ECO:0000256" key="15">
    <source>
        <dbReference type="SAM" id="MobiDB-lite"/>
    </source>
</evidence>
<dbReference type="PRINTS" id="PR00109">
    <property type="entry name" value="TYRKINASE"/>
</dbReference>
<name>A0A6J8AHN2_MYTCO</name>
<dbReference type="PROSITE" id="PS50002">
    <property type="entry name" value="SH3"/>
    <property type="match status" value="1"/>
</dbReference>
<dbReference type="Pfam" id="PF07714">
    <property type="entry name" value="PK_Tyr_Ser-Thr"/>
    <property type="match status" value="1"/>
</dbReference>
<dbReference type="CDD" id="cd05034">
    <property type="entry name" value="PTKc_Src_like"/>
    <property type="match status" value="1"/>
</dbReference>
<evidence type="ECO:0000313" key="20">
    <source>
        <dbReference type="Proteomes" id="UP000507470"/>
    </source>
</evidence>
<dbReference type="Pfam" id="PF00018">
    <property type="entry name" value="SH3_1"/>
    <property type="match status" value="1"/>
</dbReference>
<keyword evidence="4" id="KW-0519">Myristate</keyword>
<protein>
    <recommendedName>
        <fullName evidence="14">Tyrosine-protein kinase</fullName>
        <ecNumber evidence="14">2.7.10.2</ecNumber>
    </recommendedName>
</protein>
<dbReference type="InterPro" id="IPR000980">
    <property type="entry name" value="SH2"/>
</dbReference>
<proteinExistence type="inferred from homology"/>
<dbReference type="SMART" id="SM00219">
    <property type="entry name" value="TyrKc"/>
    <property type="match status" value="1"/>
</dbReference>
<keyword evidence="7 13" id="KW-0067">ATP-binding</keyword>
<dbReference type="InterPro" id="IPR020635">
    <property type="entry name" value="Tyr_kinase_cat_dom"/>
</dbReference>
<dbReference type="PANTHER" id="PTHR24418">
    <property type="entry name" value="TYROSINE-PROTEIN KINASE"/>
    <property type="match status" value="1"/>
</dbReference>
<reference evidence="19 20" key="1">
    <citation type="submission" date="2020-06" db="EMBL/GenBank/DDBJ databases">
        <authorList>
            <person name="Li R."/>
            <person name="Bekaert M."/>
        </authorList>
    </citation>
    <scope>NUCLEOTIDE SEQUENCE [LARGE SCALE GENOMIC DNA]</scope>
    <source>
        <strain evidence="20">wild</strain>
    </source>
</reference>
<dbReference type="InterPro" id="IPR000719">
    <property type="entry name" value="Prot_kinase_dom"/>
</dbReference>
<dbReference type="SMART" id="SM00252">
    <property type="entry name" value="SH2"/>
    <property type="match status" value="1"/>
</dbReference>
<evidence type="ECO:0000259" key="18">
    <source>
        <dbReference type="PROSITE" id="PS50011"/>
    </source>
</evidence>
<keyword evidence="11" id="KW-0727">SH2 domain</keyword>
<keyword evidence="1 12" id="KW-0728">SH3 domain</keyword>
<sequence>MGACCSKNTEDKPVEFSDLSNKNGTDESQKKENKRYTQDPTIPKNISASNEQSSGAASDDKAANKGTLRALYDYDARAEDDLSFKKGDLLFLLDENDADWWFARHSDPRYTNNKNEGYVPRNYVAKEDSLYAYEWFMGAFSRKETERLLLSRENNAGSYLIRESETSPGNYVLSVRDNDEVKGPTVKHYKIRNMDNNGGFYIAARRVMSSLPELVNHYSQGPDGLCRQLIEPCQKPKPVMDDLSRDTKDAWEISRDALTMDIKLGAGQFGEVWRGTWNKTTPVAIKTLKPGTMSTDAFLAEAYIMKQCKHDKLVRLYAVCSDGEPIYIVTELMSKGSLLDHLRSDEGQQLKFPQLVDIAAQIASGMGFLEAKKFIHRDLAARNILIGDNNVAKVADFGLAKIIEDDEYNPKHGSKFPIKWTAPEAALYGKFTIKSDIWSYGILLVELVTHGQIPYPGMQNREVLEQIERGYRQSKPNKCPESMYDIMKKCWDKVPANRPTFEYLFNFFDDYFVSAEPNYKETDDY</sequence>
<dbReference type="OrthoDB" id="28230at2759"/>
<dbReference type="CDD" id="cd11845">
    <property type="entry name" value="SH3_Src_like"/>
    <property type="match status" value="1"/>
</dbReference>
<dbReference type="InterPro" id="IPR008266">
    <property type="entry name" value="Tyr_kinase_AS"/>
</dbReference>
<evidence type="ECO:0000256" key="10">
    <source>
        <dbReference type="ARBA" id="ARBA00051245"/>
    </source>
</evidence>
<keyword evidence="8 14" id="KW-0829">Tyrosine-protein kinase</keyword>
<dbReference type="Gene3D" id="3.30.200.20">
    <property type="entry name" value="Phosphorylase Kinase, domain 1"/>
    <property type="match status" value="1"/>
</dbReference>
<dbReference type="AlphaFoldDB" id="A0A6J8AHN2"/>
<comment type="similarity">
    <text evidence="14">Belongs to the protein kinase superfamily. Tyr protein kinase family.</text>
</comment>